<dbReference type="InterPro" id="IPR002052">
    <property type="entry name" value="DNA_methylase_N6_adenine_CS"/>
</dbReference>
<dbReference type="GO" id="GO:0102559">
    <property type="term" value="F:peptide chain release factor N(5)-glutamine methyltransferase activity"/>
    <property type="evidence" value="ECO:0007669"/>
    <property type="project" value="UniProtKB-EC"/>
</dbReference>
<dbReference type="OrthoDB" id="9800643at2"/>
<keyword evidence="9" id="KW-1185">Reference proteome</keyword>
<evidence type="ECO:0000256" key="4">
    <source>
        <dbReference type="ARBA" id="ARBA00048391"/>
    </source>
</evidence>
<dbReference type="InterPro" id="IPR050320">
    <property type="entry name" value="N5-glutamine_MTase"/>
</dbReference>
<dbReference type="InterPro" id="IPR004556">
    <property type="entry name" value="HemK-like"/>
</dbReference>
<evidence type="ECO:0000256" key="5">
    <source>
        <dbReference type="HAMAP-Rule" id="MF_02126"/>
    </source>
</evidence>
<accession>A0A1Z4C5R5</accession>
<evidence type="ECO:0000313" key="8">
    <source>
        <dbReference type="EMBL" id="ASF48875.1"/>
    </source>
</evidence>
<feature type="binding site" evidence="5">
    <location>
        <position position="171"/>
    </location>
    <ligand>
        <name>S-adenosyl-L-methionine</name>
        <dbReference type="ChEBI" id="CHEBI:59789"/>
    </ligand>
</feature>
<protein>
    <recommendedName>
        <fullName evidence="5">Release factor glutamine methyltransferase</fullName>
        <shortName evidence="5">RF MTase</shortName>
        <ecNumber evidence="5">2.1.1.297</ecNumber>
    </recommendedName>
    <alternativeName>
        <fullName evidence="5">N5-glutamine methyltransferase PrmC</fullName>
    </alternativeName>
    <alternativeName>
        <fullName evidence="5">Protein-(glutamine-N5) MTase PrmC</fullName>
    </alternativeName>
    <alternativeName>
        <fullName evidence="5">Protein-glutamine N-methyltransferase PrmC</fullName>
    </alternativeName>
</protein>
<keyword evidence="3 5" id="KW-0949">S-adenosyl-L-methionine</keyword>
<evidence type="ECO:0000259" key="7">
    <source>
        <dbReference type="Pfam" id="PF17827"/>
    </source>
</evidence>
<dbReference type="Gene3D" id="3.40.50.150">
    <property type="entry name" value="Vaccinia Virus protein VP39"/>
    <property type="match status" value="1"/>
</dbReference>
<evidence type="ECO:0000313" key="9">
    <source>
        <dbReference type="Proteomes" id="UP000197019"/>
    </source>
</evidence>
<keyword evidence="1 5" id="KW-0489">Methyltransferase</keyword>
<dbReference type="InterPro" id="IPR019874">
    <property type="entry name" value="RF_methyltr_PrmC"/>
</dbReference>
<dbReference type="Gene3D" id="1.10.8.10">
    <property type="entry name" value="DNA helicase RuvA subunit, C-terminal domain"/>
    <property type="match status" value="1"/>
</dbReference>
<sequence length="278" mass="30823">MPTIKALLAQATQNLNASSGSPALDAEVILCHVLQKNRSYLRAWCDNTLTETEQEQFWQLCRHRQQGHPIAYLTGQREFWSRDFIVTPDVLIPRPDTELLIELSLALVAHDAPGPILDLGTGSGIIAIILAAERPNAHVTATDFSPKALAVAQQNAARHHLNNIGFYHSNWFADLPPQRFQLIVSNPPYIDPQDPHLHQGDVRFEPDSALIAADHGLQDIKTIVATARHWLSEEGYLLIEHGYDQEAAVQAIFKASGYQDVRTHKDLSGQARVTGGQT</sequence>
<feature type="domain" description="Release factor glutamine methyltransferase N-terminal" evidence="7">
    <location>
        <begin position="7"/>
        <end position="75"/>
    </location>
</feature>
<gene>
    <name evidence="5 8" type="primary">prmC</name>
    <name evidence="8" type="ORF">CEK71_21965</name>
</gene>
<dbReference type="FunFam" id="3.40.50.150:FF:000053">
    <property type="entry name" value="Release factor glutamine methyltransferase"/>
    <property type="match status" value="1"/>
</dbReference>
<dbReference type="Pfam" id="PF17827">
    <property type="entry name" value="PrmC_N"/>
    <property type="match status" value="1"/>
</dbReference>
<feature type="binding site" evidence="5">
    <location>
        <begin position="186"/>
        <end position="189"/>
    </location>
    <ligand>
        <name>substrate</name>
    </ligand>
</feature>
<dbReference type="NCBIfam" id="TIGR03534">
    <property type="entry name" value="RF_mod_PrmC"/>
    <property type="match status" value="1"/>
</dbReference>
<dbReference type="PANTHER" id="PTHR18895:SF74">
    <property type="entry name" value="MTRF1L RELEASE FACTOR GLUTAMINE METHYLTRANSFERASE"/>
    <property type="match status" value="1"/>
</dbReference>
<proteinExistence type="inferred from homology"/>
<comment type="catalytic activity">
    <reaction evidence="4 5">
        <text>L-glutaminyl-[peptide chain release factor] + S-adenosyl-L-methionine = N(5)-methyl-L-glutaminyl-[peptide chain release factor] + S-adenosyl-L-homocysteine + H(+)</text>
        <dbReference type="Rhea" id="RHEA:42896"/>
        <dbReference type="Rhea" id="RHEA-COMP:10271"/>
        <dbReference type="Rhea" id="RHEA-COMP:10272"/>
        <dbReference type="ChEBI" id="CHEBI:15378"/>
        <dbReference type="ChEBI" id="CHEBI:30011"/>
        <dbReference type="ChEBI" id="CHEBI:57856"/>
        <dbReference type="ChEBI" id="CHEBI:59789"/>
        <dbReference type="ChEBI" id="CHEBI:61891"/>
        <dbReference type="EC" id="2.1.1.297"/>
    </reaction>
</comment>
<feature type="binding site" evidence="5">
    <location>
        <position position="143"/>
    </location>
    <ligand>
        <name>S-adenosyl-L-methionine</name>
        <dbReference type="ChEBI" id="CHEBI:59789"/>
    </ligand>
</feature>
<comment type="similarity">
    <text evidence="5">Belongs to the protein N5-glutamine methyltransferase family. PrmC subfamily.</text>
</comment>
<dbReference type="InterPro" id="IPR029063">
    <property type="entry name" value="SAM-dependent_MTases_sf"/>
</dbReference>
<dbReference type="GO" id="GO:0003676">
    <property type="term" value="F:nucleic acid binding"/>
    <property type="evidence" value="ECO:0007669"/>
    <property type="project" value="InterPro"/>
</dbReference>
<reference evidence="8 9" key="1">
    <citation type="submission" date="2017-06" db="EMBL/GenBank/DDBJ databases">
        <title>Genome Sequencing of the methanotroph Methylovulum psychrotolerants str. HV10-M2 isolated from a high-altitude environment.</title>
        <authorList>
            <person name="Mateos-Rivera A."/>
        </authorList>
    </citation>
    <scope>NUCLEOTIDE SEQUENCE [LARGE SCALE GENOMIC DNA]</scope>
    <source>
        <strain evidence="8 9">HV10_M2</strain>
    </source>
</reference>
<dbReference type="CDD" id="cd02440">
    <property type="entry name" value="AdoMet_MTases"/>
    <property type="match status" value="1"/>
</dbReference>
<comment type="function">
    <text evidence="5">Methylates the class 1 translation termination release factors RF1/PrfA and RF2/PrfB on the glutamine residue of the universally conserved GGQ motif.</text>
</comment>
<dbReference type="InterPro" id="IPR007848">
    <property type="entry name" value="Small_mtfrase_dom"/>
</dbReference>
<organism evidence="8 9">
    <name type="scientific">Methylovulum psychrotolerans</name>
    <dbReference type="NCBI Taxonomy" id="1704499"/>
    <lineage>
        <taxon>Bacteria</taxon>
        <taxon>Pseudomonadati</taxon>
        <taxon>Pseudomonadota</taxon>
        <taxon>Gammaproteobacteria</taxon>
        <taxon>Methylococcales</taxon>
        <taxon>Methylococcaceae</taxon>
        <taxon>Methylovulum</taxon>
    </lineage>
</organism>
<dbReference type="NCBIfam" id="TIGR00536">
    <property type="entry name" value="hemK_fam"/>
    <property type="match status" value="1"/>
</dbReference>
<dbReference type="InterPro" id="IPR040758">
    <property type="entry name" value="PrmC_N"/>
</dbReference>
<dbReference type="EMBL" id="CP022129">
    <property type="protein sequence ID" value="ASF48875.1"/>
    <property type="molecule type" value="Genomic_DNA"/>
</dbReference>
<name>A0A1Z4C5R5_9GAMM</name>
<evidence type="ECO:0000256" key="2">
    <source>
        <dbReference type="ARBA" id="ARBA00022679"/>
    </source>
</evidence>
<dbReference type="HAMAP" id="MF_02126">
    <property type="entry name" value="RF_methyltr_PrmC"/>
    <property type="match status" value="1"/>
</dbReference>
<dbReference type="GO" id="GO:0032259">
    <property type="term" value="P:methylation"/>
    <property type="evidence" value="ECO:0007669"/>
    <property type="project" value="UniProtKB-KW"/>
</dbReference>
<dbReference type="Proteomes" id="UP000197019">
    <property type="component" value="Chromosome"/>
</dbReference>
<dbReference type="Pfam" id="PF05175">
    <property type="entry name" value="MTS"/>
    <property type="match status" value="1"/>
</dbReference>
<feature type="binding site" evidence="5">
    <location>
        <position position="186"/>
    </location>
    <ligand>
        <name>S-adenosyl-L-methionine</name>
        <dbReference type="ChEBI" id="CHEBI:59789"/>
    </ligand>
</feature>
<dbReference type="AlphaFoldDB" id="A0A1Z4C5R5"/>
<dbReference type="PANTHER" id="PTHR18895">
    <property type="entry name" value="HEMK METHYLTRANSFERASE"/>
    <property type="match status" value="1"/>
</dbReference>
<dbReference type="RefSeq" id="WP_088621736.1">
    <property type="nucleotide sequence ID" value="NZ_CP022129.1"/>
</dbReference>
<feature type="domain" description="Methyltransferase small" evidence="6">
    <location>
        <begin position="110"/>
        <end position="193"/>
    </location>
</feature>
<dbReference type="KEGG" id="mpsy:CEK71_21965"/>
<keyword evidence="2 5" id="KW-0808">Transferase</keyword>
<dbReference type="PROSITE" id="PS00092">
    <property type="entry name" value="N6_MTASE"/>
    <property type="match status" value="1"/>
</dbReference>
<evidence type="ECO:0000256" key="3">
    <source>
        <dbReference type="ARBA" id="ARBA00022691"/>
    </source>
</evidence>
<dbReference type="EC" id="2.1.1.297" evidence="5"/>
<dbReference type="SUPFAM" id="SSF53335">
    <property type="entry name" value="S-adenosyl-L-methionine-dependent methyltransferases"/>
    <property type="match status" value="1"/>
</dbReference>
<evidence type="ECO:0000259" key="6">
    <source>
        <dbReference type="Pfam" id="PF05175"/>
    </source>
</evidence>
<feature type="binding site" evidence="5">
    <location>
        <begin position="120"/>
        <end position="124"/>
    </location>
    <ligand>
        <name>S-adenosyl-L-methionine</name>
        <dbReference type="ChEBI" id="CHEBI:59789"/>
    </ligand>
</feature>
<evidence type="ECO:0000256" key="1">
    <source>
        <dbReference type="ARBA" id="ARBA00022603"/>
    </source>
</evidence>